<evidence type="ECO:0000256" key="1">
    <source>
        <dbReference type="SAM" id="Phobius"/>
    </source>
</evidence>
<dbReference type="AlphaFoldDB" id="A0AAD5UL68"/>
<feature type="transmembrane region" description="Helical" evidence="1">
    <location>
        <begin position="153"/>
        <end position="175"/>
    </location>
</feature>
<feature type="transmembrane region" description="Helical" evidence="1">
    <location>
        <begin position="49"/>
        <end position="68"/>
    </location>
</feature>
<gene>
    <name evidence="2" type="ORF">HK103_003242</name>
</gene>
<accession>A0AAD5UL68</accession>
<feature type="transmembrane region" description="Helical" evidence="1">
    <location>
        <begin position="112"/>
        <end position="133"/>
    </location>
</feature>
<feature type="transmembrane region" description="Helical" evidence="1">
    <location>
        <begin position="195"/>
        <end position="217"/>
    </location>
</feature>
<dbReference type="Proteomes" id="UP001210925">
    <property type="component" value="Unassembled WGS sequence"/>
</dbReference>
<protein>
    <submittedName>
        <fullName evidence="2">Uncharacterized protein</fullName>
    </submittedName>
</protein>
<name>A0AAD5UL68_9FUNG</name>
<feature type="transmembrane region" description="Helical" evidence="1">
    <location>
        <begin position="223"/>
        <end position="244"/>
    </location>
</feature>
<keyword evidence="1" id="KW-0812">Transmembrane</keyword>
<reference evidence="2" key="1">
    <citation type="submission" date="2020-05" db="EMBL/GenBank/DDBJ databases">
        <title>Phylogenomic resolution of chytrid fungi.</title>
        <authorList>
            <person name="Stajich J.E."/>
            <person name="Amses K."/>
            <person name="Simmons R."/>
            <person name="Seto K."/>
            <person name="Myers J."/>
            <person name="Bonds A."/>
            <person name="Quandt C.A."/>
            <person name="Barry K."/>
            <person name="Liu P."/>
            <person name="Grigoriev I."/>
            <person name="Longcore J.E."/>
            <person name="James T.Y."/>
        </authorList>
    </citation>
    <scope>NUCLEOTIDE SEQUENCE</scope>
    <source>
        <strain evidence="2">PLAUS21</strain>
    </source>
</reference>
<evidence type="ECO:0000313" key="2">
    <source>
        <dbReference type="EMBL" id="KAJ3258860.1"/>
    </source>
</evidence>
<proteinExistence type="predicted"/>
<dbReference type="EMBL" id="JADGKB010000023">
    <property type="protein sequence ID" value="KAJ3258860.1"/>
    <property type="molecule type" value="Genomic_DNA"/>
</dbReference>
<keyword evidence="1" id="KW-0472">Membrane</keyword>
<keyword evidence="3" id="KW-1185">Reference proteome</keyword>
<organism evidence="2 3">
    <name type="scientific">Boothiomyces macroporosus</name>
    <dbReference type="NCBI Taxonomy" id="261099"/>
    <lineage>
        <taxon>Eukaryota</taxon>
        <taxon>Fungi</taxon>
        <taxon>Fungi incertae sedis</taxon>
        <taxon>Chytridiomycota</taxon>
        <taxon>Chytridiomycota incertae sedis</taxon>
        <taxon>Chytridiomycetes</taxon>
        <taxon>Rhizophydiales</taxon>
        <taxon>Terramycetaceae</taxon>
        <taxon>Boothiomyces</taxon>
    </lineage>
</organism>
<comment type="caution">
    <text evidence="2">The sequence shown here is derived from an EMBL/GenBank/DDBJ whole genome shotgun (WGS) entry which is preliminary data.</text>
</comment>
<feature type="transmembrane region" description="Helical" evidence="1">
    <location>
        <begin position="74"/>
        <end position="100"/>
    </location>
</feature>
<keyword evidence="1" id="KW-1133">Transmembrane helix</keyword>
<sequence>MSTSLYVITLDNTVDIVSVIVYIFGNALILYVLYRIVADVKQKNMSNRLYLMQAINFIQFLGYGLYGFALHPRIYFKVAALFSSMLSVCIGLLNIEILAIFKCLNEKITPKLILFMRTFFIVISILLLGPAFIVVGLDPIPPTLDWLNDFTSLLHAVLMIIYDNIQAMYLTHLVYSFKMSKKQETAANSYKRAVILNLTCVLIDWTGAALYLYAIYFDYSPHSSFLIIDSILSFHASFMVLIFLQLQKLALSGVGVKKSKPKPVTVVENTVAPGEAPTIPSLG</sequence>
<feature type="transmembrane region" description="Helical" evidence="1">
    <location>
        <begin position="16"/>
        <end position="37"/>
    </location>
</feature>
<evidence type="ECO:0000313" key="3">
    <source>
        <dbReference type="Proteomes" id="UP001210925"/>
    </source>
</evidence>